<evidence type="ECO:0000313" key="1">
    <source>
        <dbReference type="EMBL" id="ABW98249.1"/>
    </source>
</evidence>
<protein>
    <submittedName>
        <fullName evidence="1">Uncharacterized protein</fullName>
    </submittedName>
</protein>
<keyword evidence="1" id="KW-0542">Nucleomorph</keyword>
<accession>A9BL66</accession>
<dbReference type="GeneID" id="5739540"/>
<evidence type="ECO:0000313" key="2">
    <source>
        <dbReference type="Proteomes" id="UP000243127"/>
    </source>
</evidence>
<name>A9BL66_HEMAN</name>
<dbReference type="EMBL" id="CP000883">
    <property type="protein sequence ID" value="ABW98249.1"/>
    <property type="molecule type" value="Genomic_DNA"/>
</dbReference>
<organism evidence="1 2">
    <name type="scientific">Hemiselmis andersenii</name>
    <name type="common">Cryptophyte alga</name>
    <dbReference type="NCBI Taxonomy" id="464988"/>
    <lineage>
        <taxon>Eukaryota</taxon>
        <taxon>Cryptophyceae</taxon>
        <taxon>Cryptomonadales</taxon>
        <taxon>Hemiselmidaceae</taxon>
        <taxon>Hemiselmis</taxon>
    </lineage>
</organism>
<dbReference type="RefSeq" id="XP_001712574.1">
    <property type="nucleotide sequence ID" value="XM_001712522.1"/>
</dbReference>
<proteinExistence type="predicted"/>
<dbReference type="Proteomes" id="UP000243127">
    <property type="component" value="Nucleomorph 3"/>
</dbReference>
<reference evidence="1 2" key="1">
    <citation type="journal article" date="2007" name="Proc. Natl. Acad. Sci. U.S.A.">
        <title>Nucleomorph genome of Hemiselmis andersenii reveals complete intron loss and compaction as a driver of protein structure and function.</title>
        <authorList>
            <person name="Lane C.E."/>
            <person name="van den Heuvel K."/>
            <person name="Kozera C."/>
            <person name="Curtis B.A."/>
            <person name="Parsons B.J."/>
            <person name="Bowman S."/>
            <person name="Archibald J.M."/>
        </authorList>
    </citation>
    <scope>NUCLEOTIDE SEQUENCE [LARGE SCALE GENOMIC DNA]</scope>
    <source>
        <strain evidence="1 2">CCMP644</strain>
    </source>
</reference>
<geneLocation type="nucleomorph" evidence="1"/>
<dbReference type="AlphaFoldDB" id="A9BL66"/>
<sequence>MFFFHFKKNKIRKKNFDIELISKKKIFYIKLTQKFLLKNFLRIRKNIKKRSKTVLFFSQIKTTDKNILKNQKFSEKHLDEIKNFRFLFFINKTSMFFFNGFFKHRFRNFIKFHKKVFTVFPNL</sequence>
<gene>
    <name evidence="1" type="ORF">HAN_3g447</name>
</gene>